<dbReference type="Proteomes" id="UP001178461">
    <property type="component" value="Chromosome 8"/>
</dbReference>
<dbReference type="AlphaFoldDB" id="A0AA35KRE8"/>
<sequence length="105" mass="10904">MHVILPITKSWSRLAGAALHGVGFGVGGGGGAATAEAYIYSWETHGQNPFKCFLRDLGSPAATAPRGVAKAQSSPENPPGITPSHPGRRKASGLVCCILKNYTPY</sequence>
<evidence type="ECO:0000313" key="2">
    <source>
        <dbReference type="EMBL" id="CAI5781788.1"/>
    </source>
</evidence>
<keyword evidence="3" id="KW-1185">Reference proteome</keyword>
<organism evidence="2 3">
    <name type="scientific">Podarcis lilfordi</name>
    <name type="common">Lilford's wall lizard</name>
    <dbReference type="NCBI Taxonomy" id="74358"/>
    <lineage>
        <taxon>Eukaryota</taxon>
        <taxon>Metazoa</taxon>
        <taxon>Chordata</taxon>
        <taxon>Craniata</taxon>
        <taxon>Vertebrata</taxon>
        <taxon>Euteleostomi</taxon>
        <taxon>Lepidosauria</taxon>
        <taxon>Squamata</taxon>
        <taxon>Bifurcata</taxon>
        <taxon>Unidentata</taxon>
        <taxon>Episquamata</taxon>
        <taxon>Laterata</taxon>
        <taxon>Lacertibaenia</taxon>
        <taxon>Lacertidae</taxon>
        <taxon>Podarcis</taxon>
    </lineage>
</organism>
<protein>
    <submittedName>
        <fullName evidence="2">Uncharacterized protein</fullName>
    </submittedName>
</protein>
<gene>
    <name evidence="2" type="ORF">PODLI_1B005614</name>
</gene>
<reference evidence="2" key="1">
    <citation type="submission" date="2022-12" db="EMBL/GenBank/DDBJ databases">
        <authorList>
            <person name="Alioto T."/>
            <person name="Alioto T."/>
            <person name="Gomez Garrido J."/>
        </authorList>
    </citation>
    <scope>NUCLEOTIDE SEQUENCE</scope>
</reference>
<feature type="region of interest" description="Disordered" evidence="1">
    <location>
        <begin position="63"/>
        <end position="89"/>
    </location>
</feature>
<accession>A0AA35KRE8</accession>
<evidence type="ECO:0000256" key="1">
    <source>
        <dbReference type="SAM" id="MobiDB-lite"/>
    </source>
</evidence>
<name>A0AA35KRE8_9SAUR</name>
<evidence type="ECO:0000313" key="3">
    <source>
        <dbReference type="Proteomes" id="UP001178461"/>
    </source>
</evidence>
<proteinExistence type="predicted"/>
<dbReference type="EMBL" id="OX395133">
    <property type="protein sequence ID" value="CAI5781788.1"/>
    <property type="molecule type" value="Genomic_DNA"/>
</dbReference>